<feature type="domain" description="SLH" evidence="4">
    <location>
        <begin position="710"/>
        <end position="773"/>
    </location>
</feature>
<sequence length="841" mass="87085">MVNGTTYYFAVKAGNDGGSSAYSNEVLATPQVAAPVSPVGLTAIAGDSQANLSWNSVTGATYYEIYQGTSPGEYGESALATVSGSTYSYTATALTNGTTYYFAVKAGNDGGSSTYSNEVSATPQVGAPVAPVGLSAIAGNGQANLSWNSVTGATYYEIYQGTSPGEYGESALATVSGSTYSYTATALTNGTTYYFAVKAGNDGGSSTYSNEVSATPQVGAPVAPVGLSAIAGNGQANLSWNSVTGATYYEIYQGTSPGEYGESALATVSGSTYSYTATGLVNGTTYYFTVKAGNDGGSSAYSIEANATPKTVPVSPTDIIATAGDGQATIRFTAPADNGGSAITGYEITSSPGNIIATGTASPITITGLQNGTTYTFTVKAINSAGSSAASAASNAVTPLAPSSGDGGSTPVEPTAPSIPQPTDTGVNAIVNGKVQTVGTETTIKVNDQTVTTVVIDPQKLDDILAAEGQHPVITIPVNTKADVVVGELNGQMVKNLEQKQAVLEIKTGNATYTLPAQQINITNISDQLGKPVALQDIKVQIEIAAPTADTVRTVENSAAKGQFTIVVPPLNFTVRGIYGDTKIEVSKFNAYVERTLAIPDGTDPNKITTGVVIEPDGSVRHVPTKIAVIDGKYYAKVSSLTNSTYSVVWHPLEFKDVAKHWAKDAVNDMGSRMIVTGSGNDMFNPDQDITRAEFAAIIVRGLGLKLVSAAAPFSDVQQSDWYNDIIQTSYAYNLISGFEDGTFRPNDKITREQAMTIIAKAMTITDLKAKLPSKAAGEVLSSFADANKISGWAKNSAADCLQAGIISGRNSSQLSPKDNITRAEVAAMIQRLLQKSELIN</sequence>
<feature type="domain" description="Fibronectin type-III" evidence="3">
    <location>
        <begin position="34"/>
        <end position="126"/>
    </location>
</feature>
<evidence type="ECO:0008006" key="7">
    <source>
        <dbReference type="Google" id="ProtNLM"/>
    </source>
</evidence>
<name>A0A3N9PB79_9BACL</name>
<feature type="domain" description="Fibronectin type-III" evidence="3">
    <location>
        <begin position="312"/>
        <end position="401"/>
    </location>
</feature>
<dbReference type="InterPro" id="IPR013783">
    <property type="entry name" value="Ig-like_fold"/>
</dbReference>
<evidence type="ECO:0000256" key="2">
    <source>
        <dbReference type="SAM" id="MobiDB-lite"/>
    </source>
</evidence>
<evidence type="ECO:0000313" key="6">
    <source>
        <dbReference type="Proteomes" id="UP000282529"/>
    </source>
</evidence>
<accession>A0A3N9PB79</accession>
<evidence type="ECO:0000313" key="5">
    <source>
        <dbReference type="EMBL" id="RQW12835.1"/>
    </source>
</evidence>
<evidence type="ECO:0000256" key="1">
    <source>
        <dbReference type="ARBA" id="ARBA00022737"/>
    </source>
</evidence>
<keyword evidence="1" id="KW-0677">Repeat</keyword>
<dbReference type="InterPro" id="IPR050964">
    <property type="entry name" value="Striated_Muscle_Regulatory"/>
</dbReference>
<evidence type="ECO:0000259" key="3">
    <source>
        <dbReference type="PROSITE" id="PS50853"/>
    </source>
</evidence>
<dbReference type="AlphaFoldDB" id="A0A3N9PB79"/>
<dbReference type="PROSITE" id="PS50853">
    <property type="entry name" value="FN3"/>
    <property type="match status" value="4"/>
</dbReference>
<gene>
    <name evidence="5" type="ORF">EH198_05610</name>
</gene>
<evidence type="ECO:0000259" key="4">
    <source>
        <dbReference type="PROSITE" id="PS51272"/>
    </source>
</evidence>
<dbReference type="PROSITE" id="PS51272">
    <property type="entry name" value="SLH"/>
    <property type="match status" value="3"/>
</dbReference>
<feature type="region of interest" description="Disordered" evidence="2">
    <location>
        <begin position="397"/>
        <end position="427"/>
    </location>
</feature>
<dbReference type="SUPFAM" id="SSF49265">
    <property type="entry name" value="Fibronectin type III"/>
    <property type="match status" value="3"/>
</dbReference>
<dbReference type="Proteomes" id="UP000282529">
    <property type="component" value="Unassembled WGS sequence"/>
</dbReference>
<organism evidence="5 6">
    <name type="scientific">Paenibacillus rhizophilus</name>
    <dbReference type="NCBI Taxonomy" id="1850366"/>
    <lineage>
        <taxon>Bacteria</taxon>
        <taxon>Bacillati</taxon>
        <taxon>Bacillota</taxon>
        <taxon>Bacilli</taxon>
        <taxon>Bacillales</taxon>
        <taxon>Paenibacillaceae</taxon>
        <taxon>Paenibacillus</taxon>
    </lineage>
</organism>
<dbReference type="InterPro" id="IPR001119">
    <property type="entry name" value="SLH_dom"/>
</dbReference>
<dbReference type="PANTHER" id="PTHR13817:SF73">
    <property type="entry name" value="FIBRONECTIN TYPE-III DOMAIN-CONTAINING PROTEIN"/>
    <property type="match status" value="1"/>
</dbReference>
<feature type="domain" description="Fibronectin type-III" evidence="3">
    <location>
        <begin position="220"/>
        <end position="311"/>
    </location>
</feature>
<dbReference type="Pfam" id="PF00041">
    <property type="entry name" value="fn3"/>
    <property type="match status" value="4"/>
</dbReference>
<feature type="domain" description="SLH" evidence="4">
    <location>
        <begin position="650"/>
        <end position="709"/>
    </location>
</feature>
<proteinExistence type="predicted"/>
<dbReference type="PANTHER" id="PTHR13817">
    <property type="entry name" value="TITIN"/>
    <property type="match status" value="1"/>
</dbReference>
<protein>
    <recommendedName>
        <fullName evidence="7">S-layer homology domain-containing protein</fullName>
    </recommendedName>
</protein>
<dbReference type="Pfam" id="PF00395">
    <property type="entry name" value="SLH"/>
    <property type="match status" value="3"/>
</dbReference>
<feature type="domain" description="Fibronectin type-III" evidence="3">
    <location>
        <begin position="127"/>
        <end position="219"/>
    </location>
</feature>
<dbReference type="Gene3D" id="2.60.40.10">
    <property type="entry name" value="Immunoglobulins"/>
    <property type="match status" value="5"/>
</dbReference>
<comment type="caution">
    <text evidence="5">The sequence shown here is derived from an EMBL/GenBank/DDBJ whole genome shotgun (WGS) entry which is preliminary data.</text>
</comment>
<feature type="domain" description="SLH" evidence="4">
    <location>
        <begin position="781"/>
        <end position="841"/>
    </location>
</feature>
<dbReference type="SMART" id="SM00060">
    <property type="entry name" value="FN3"/>
    <property type="match status" value="4"/>
</dbReference>
<dbReference type="PRINTS" id="PR00014">
    <property type="entry name" value="FNTYPEIII"/>
</dbReference>
<reference evidence="5 6" key="1">
    <citation type="submission" date="2018-11" db="EMBL/GenBank/DDBJ databases">
        <title>Genome sequence of strain 7197.</title>
        <authorList>
            <person name="Gao J."/>
            <person name="Sun J."/>
        </authorList>
    </citation>
    <scope>NUCLEOTIDE SEQUENCE [LARGE SCALE GENOMIC DNA]</scope>
    <source>
        <strain evidence="5 6">7197</strain>
    </source>
</reference>
<dbReference type="EMBL" id="RQPI01000002">
    <property type="protein sequence ID" value="RQW12835.1"/>
    <property type="molecule type" value="Genomic_DNA"/>
</dbReference>
<dbReference type="OrthoDB" id="663332at2"/>
<dbReference type="InterPro" id="IPR036116">
    <property type="entry name" value="FN3_sf"/>
</dbReference>
<dbReference type="CDD" id="cd00063">
    <property type="entry name" value="FN3"/>
    <property type="match status" value="4"/>
</dbReference>
<keyword evidence="6" id="KW-1185">Reference proteome</keyword>
<dbReference type="InterPro" id="IPR003961">
    <property type="entry name" value="FN3_dom"/>
</dbReference>